<feature type="chain" id="PRO_5002984988" evidence="1">
    <location>
        <begin position="21"/>
        <end position="118"/>
    </location>
</feature>
<reference evidence="2" key="2">
    <citation type="submission" date="2009-03" db="EMBL/GenBank/DDBJ databases">
        <authorList>
            <person name="Gang L."/>
        </authorList>
    </citation>
    <scope>NUCLEOTIDE SEQUENCE</scope>
    <source>
        <strain evidence="2">Anhui</strain>
    </source>
</reference>
<sequence>MMKLCLFILFSVFLFGNSLSRTISSDQNQQDTTDPMVTDAGDLITDDVDDVNETATTEPSNVDMRNKSNPELLHGYYGYRWRCRRCRHHRCCRHRHHHHCRHHRYRYRLLLLVIGVTK</sequence>
<feature type="signal peptide" evidence="1">
    <location>
        <begin position="1"/>
        <end position="20"/>
    </location>
</feature>
<evidence type="ECO:0000256" key="1">
    <source>
        <dbReference type="SAM" id="SignalP"/>
    </source>
</evidence>
<name>C7TS16_SCHJA</name>
<evidence type="ECO:0000313" key="2">
    <source>
        <dbReference type="EMBL" id="CAX80392.1"/>
    </source>
</evidence>
<accession>C7TS16</accession>
<reference evidence="2" key="1">
    <citation type="journal article" date="2009" name="Nature">
        <title>The Schistosoma japonicum genome reveals features of host-parasite interplay.</title>
        <authorList>
            <person name="Liu F."/>
            <person name="Zhou Y."/>
            <person name="Wang Z.Q."/>
            <person name="Lu G."/>
            <person name="Zheng H."/>
            <person name="Brindley P.J."/>
            <person name="McManus D.P."/>
            <person name="Blair D."/>
            <person name="Zhang Q.H."/>
            <person name="Zhong Y."/>
            <person name="Wang S."/>
            <person name="Han Z.G."/>
            <person name="Chen Z."/>
        </authorList>
    </citation>
    <scope>NUCLEOTIDE SEQUENCE</scope>
    <source>
        <strain evidence="2">Anhui</strain>
    </source>
</reference>
<keyword evidence="1" id="KW-0732">Signal</keyword>
<organism evidence="2">
    <name type="scientific">Schistosoma japonicum</name>
    <name type="common">Blood fluke</name>
    <dbReference type="NCBI Taxonomy" id="6182"/>
    <lineage>
        <taxon>Eukaryota</taxon>
        <taxon>Metazoa</taxon>
        <taxon>Spiralia</taxon>
        <taxon>Lophotrochozoa</taxon>
        <taxon>Platyhelminthes</taxon>
        <taxon>Trematoda</taxon>
        <taxon>Digenea</taxon>
        <taxon>Strigeidida</taxon>
        <taxon>Schistosomatoidea</taxon>
        <taxon>Schistosomatidae</taxon>
        <taxon>Schistosoma</taxon>
    </lineage>
</organism>
<proteinExistence type="evidence at transcript level"/>
<dbReference type="EMBL" id="FN324668">
    <property type="protein sequence ID" value="CAX80392.1"/>
    <property type="molecule type" value="mRNA"/>
</dbReference>
<dbReference type="AlphaFoldDB" id="C7TS16"/>
<protein>
    <submittedName>
        <fullName evidence="2">Uncharacterized protein</fullName>
    </submittedName>
</protein>